<evidence type="ECO:0000256" key="1">
    <source>
        <dbReference type="ARBA" id="ARBA00023015"/>
    </source>
</evidence>
<sequence>MLDTILMRFPFYKGVTKVDADDYIKLELYKYRWLQTKNQYVYARDSDNKKNIHLHRLILRLSDEDKRWGDHIEHDTLDNRKSELRSVEPKHNNYNRRKNKTQKYKGVSDKRGKHRAQIRINKKKEHFGSWKTEELAAYAYDCIANKVYGQFAHTNNVDYILSETDKKIVEEYAAAKLDKLKNEEESEQIELKNTFIGSLILNETYIEHR</sequence>
<keyword evidence="2" id="KW-0238">DNA-binding</keyword>
<feature type="domain" description="AP2/ERF" evidence="5">
    <location>
        <begin position="103"/>
        <end position="158"/>
    </location>
</feature>
<reference evidence="7" key="1">
    <citation type="journal article" date="2019" name="Int. J. Syst. Evol. Microbiol.">
        <title>The Global Catalogue of Microorganisms (GCM) 10K type strain sequencing project: providing services to taxonomists for standard genome sequencing and annotation.</title>
        <authorList>
            <consortium name="The Broad Institute Genomics Platform"/>
            <consortium name="The Broad Institute Genome Sequencing Center for Infectious Disease"/>
            <person name="Wu L."/>
            <person name="Ma J."/>
        </authorList>
    </citation>
    <scope>NUCLEOTIDE SEQUENCE [LARGE SCALE GENOMIC DNA]</scope>
    <source>
        <strain evidence="7">CGMCC 4.1621</strain>
    </source>
</reference>
<dbReference type="InterPro" id="IPR016177">
    <property type="entry name" value="DNA-bd_dom_sf"/>
</dbReference>
<dbReference type="SUPFAM" id="SSF54171">
    <property type="entry name" value="DNA-binding domain"/>
    <property type="match status" value="1"/>
</dbReference>
<dbReference type="SMART" id="SM00380">
    <property type="entry name" value="AP2"/>
    <property type="match status" value="1"/>
</dbReference>
<accession>A0ABW2EN01</accession>
<evidence type="ECO:0000256" key="2">
    <source>
        <dbReference type="ARBA" id="ARBA00023125"/>
    </source>
</evidence>
<dbReference type="InterPro" id="IPR036955">
    <property type="entry name" value="AP2/ERF_dom_sf"/>
</dbReference>
<keyword evidence="7" id="KW-1185">Reference proteome</keyword>
<evidence type="ECO:0000313" key="6">
    <source>
        <dbReference type="EMBL" id="MFC7062826.1"/>
    </source>
</evidence>
<dbReference type="Gene3D" id="3.30.730.10">
    <property type="entry name" value="AP2/ERF domain"/>
    <property type="match status" value="1"/>
</dbReference>
<evidence type="ECO:0000256" key="4">
    <source>
        <dbReference type="SAM" id="MobiDB-lite"/>
    </source>
</evidence>
<keyword evidence="1" id="KW-0805">Transcription regulation</keyword>
<organism evidence="6 7">
    <name type="scientific">Halobacillus seohaensis</name>
    <dbReference type="NCBI Taxonomy" id="447421"/>
    <lineage>
        <taxon>Bacteria</taxon>
        <taxon>Bacillati</taxon>
        <taxon>Bacillota</taxon>
        <taxon>Bacilli</taxon>
        <taxon>Bacillales</taxon>
        <taxon>Bacillaceae</taxon>
        <taxon>Halobacillus</taxon>
    </lineage>
</organism>
<gene>
    <name evidence="6" type="ORF">ACFQIC_13355</name>
</gene>
<keyword evidence="3" id="KW-0804">Transcription</keyword>
<name>A0ABW2EN01_9BACI</name>
<dbReference type="InterPro" id="IPR001471">
    <property type="entry name" value="AP2/ERF_dom"/>
</dbReference>
<evidence type="ECO:0000256" key="3">
    <source>
        <dbReference type="ARBA" id="ARBA00023163"/>
    </source>
</evidence>
<evidence type="ECO:0000313" key="7">
    <source>
        <dbReference type="Proteomes" id="UP001596410"/>
    </source>
</evidence>
<feature type="region of interest" description="Disordered" evidence="4">
    <location>
        <begin position="89"/>
        <end position="112"/>
    </location>
</feature>
<comment type="caution">
    <text evidence="6">The sequence shown here is derived from an EMBL/GenBank/DDBJ whole genome shotgun (WGS) entry which is preliminary data.</text>
</comment>
<evidence type="ECO:0000259" key="5">
    <source>
        <dbReference type="PROSITE" id="PS51032"/>
    </source>
</evidence>
<dbReference type="Proteomes" id="UP001596410">
    <property type="component" value="Unassembled WGS sequence"/>
</dbReference>
<dbReference type="EMBL" id="JBHSZV010000033">
    <property type="protein sequence ID" value="MFC7062826.1"/>
    <property type="molecule type" value="Genomic_DNA"/>
</dbReference>
<proteinExistence type="predicted"/>
<dbReference type="PROSITE" id="PS51032">
    <property type="entry name" value="AP2_ERF"/>
    <property type="match status" value="1"/>
</dbReference>
<feature type="compositionally biased region" description="Basic residues" evidence="4">
    <location>
        <begin position="93"/>
        <end position="103"/>
    </location>
</feature>
<protein>
    <recommendedName>
        <fullName evidence="5">AP2/ERF domain-containing protein</fullName>
    </recommendedName>
</protein>